<protein>
    <submittedName>
        <fullName evidence="4">Putative NUDIX family NTP pyrophosphohydrolase</fullName>
    </submittedName>
</protein>
<reference evidence="4 5" key="1">
    <citation type="submission" date="2019-03" db="EMBL/GenBank/DDBJ databases">
        <title>Genomic Encyclopedia of Archaeal and Bacterial Type Strains, Phase II (KMG-II): from individual species to whole genera.</title>
        <authorList>
            <person name="Goeker M."/>
        </authorList>
    </citation>
    <scope>NUCLEOTIDE SEQUENCE [LARGE SCALE GENOMIC DNA]</scope>
    <source>
        <strain evidence="4 5">DSM 19034</strain>
    </source>
</reference>
<dbReference type="GO" id="GO:0006167">
    <property type="term" value="P:AMP biosynthetic process"/>
    <property type="evidence" value="ECO:0007669"/>
    <property type="project" value="TreeGrafter"/>
</dbReference>
<keyword evidence="5" id="KW-1185">Reference proteome</keyword>
<keyword evidence="1 2" id="KW-0378">Hydrolase</keyword>
<dbReference type="PROSITE" id="PS51462">
    <property type="entry name" value="NUDIX"/>
    <property type="match status" value="1"/>
</dbReference>
<dbReference type="GO" id="GO:0004081">
    <property type="term" value="F:bis(5'-nucleosyl)-tetraphosphatase (asymmetrical) activity"/>
    <property type="evidence" value="ECO:0007669"/>
    <property type="project" value="TreeGrafter"/>
</dbReference>
<dbReference type="RefSeq" id="WP_133552912.1">
    <property type="nucleotide sequence ID" value="NZ_SNWM01000001.1"/>
</dbReference>
<dbReference type="InterPro" id="IPR015797">
    <property type="entry name" value="NUDIX_hydrolase-like_dom_sf"/>
</dbReference>
<dbReference type="PANTHER" id="PTHR21340:SF7">
    <property type="entry name" value="NUDIX HYDROLASE DOMAIN-CONTAINING PROTEIN"/>
    <property type="match status" value="1"/>
</dbReference>
<dbReference type="InterPro" id="IPR020476">
    <property type="entry name" value="Nudix_hydrolase"/>
</dbReference>
<dbReference type="OrthoDB" id="954553at2"/>
<accession>A0A4R6IR68</accession>
<proteinExistence type="inferred from homology"/>
<dbReference type="AlphaFoldDB" id="A0A4R6IR68"/>
<dbReference type="SUPFAM" id="SSF55811">
    <property type="entry name" value="Nudix"/>
    <property type="match status" value="1"/>
</dbReference>
<dbReference type="PANTHER" id="PTHR21340">
    <property type="entry name" value="DIADENOSINE 5,5-P1,P4-TETRAPHOSPHATE PYROPHOSPHOHYDROLASE MUTT"/>
    <property type="match status" value="1"/>
</dbReference>
<name>A0A4R6IR68_9SPHI</name>
<dbReference type="Pfam" id="PF00293">
    <property type="entry name" value="NUDIX"/>
    <property type="match status" value="1"/>
</dbReference>
<sequence length="155" mass="17611">MKQSAGILLYRQSSSLTEVFLVHPGGPYFRNKQDGWWTVPKGEPKAGESLEQTALREFEEETGYVVIGELLPLRPIKQKGGKVVYCWAAPGDLDPEITSNVFEIEWPPRSGQKRSFPEIDQACWSDFETAKKLINEQQTPFLDELKEVLSSHKKT</sequence>
<evidence type="ECO:0000313" key="4">
    <source>
        <dbReference type="EMBL" id="TDO24701.1"/>
    </source>
</evidence>
<dbReference type="PRINTS" id="PR00502">
    <property type="entry name" value="NUDIXFAMILY"/>
</dbReference>
<dbReference type="Proteomes" id="UP000295499">
    <property type="component" value="Unassembled WGS sequence"/>
</dbReference>
<evidence type="ECO:0000256" key="1">
    <source>
        <dbReference type="ARBA" id="ARBA00022801"/>
    </source>
</evidence>
<dbReference type="PROSITE" id="PS00893">
    <property type="entry name" value="NUDIX_BOX"/>
    <property type="match status" value="1"/>
</dbReference>
<dbReference type="InterPro" id="IPR000086">
    <property type="entry name" value="NUDIX_hydrolase_dom"/>
</dbReference>
<dbReference type="InterPro" id="IPR020084">
    <property type="entry name" value="NUDIX_hydrolase_CS"/>
</dbReference>
<dbReference type="InterPro" id="IPR051325">
    <property type="entry name" value="Nudix_hydrolase_domain"/>
</dbReference>
<dbReference type="CDD" id="cd04662">
    <property type="entry name" value="NUDIX_Hydrolase"/>
    <property type="match status" value="1"/>
</dbReference>
<comment type="caution">
    <text evidence="4">The sequence shown here is derived from an EMBL/GenBank/DDBJ whole genome shotgun (WGS) entry which is preliminary data.</text>
</comment>
<evidence type="ECO:0000313" key="5">
    <source>
        <dbReference type="Proteomes" id="UP000295499"/>
    </source>
</evidence>
<organism evidence="4 5">
    <name type="scientific">Pedobacter duraquae</name>
    <dbReference type="NCBI Taxonomy" id="425511"/>
    <lineage>
        <taxon>Bacteria</taxon>
        <taxon>Pseudomonadati</taxon>
        <taxon>Bacteroidota</taxon>
        <taxon>Sphingobacteriia</taxon>
        <taxon>Sphingobacteriales</taxon>
        <taxon>Sphingobacteriaceae</taxon>
        <taxon>Pedobacter</taxon>
    </lineage>
</organism>
<dbReference type="EMBL" id="SNWM01000001">
    <property type="protein sequence ID" value="TDO24701.1"/>
    <property type="molecule type" value="Genomic_DNA"/>
</dbReference>
<comment type="similarity">
    <text evidence="2">Belongs to the Nudix hydrolase family.</text>
</comment>
<evidence type="ECO:0000256" key="2">
    <source>
        <dbReference type="RuleBase" id="RU003476"/>
    </source>
</evidence>
<dbReference type="GO" id="GO:0006754">
    <property type="term" value="P:ATP biosynthetic process"/>
    <property type="evidence" value="ECO:0007669"/>
    <property type="project" value="TreeGrafter"/>
</dbReference>
<feature type="domain" description="Nudix hydrolase" evidence="3">
    <location>
        <begin position="1"/>
        <end position="147"/>
    </location>
</feature>
<gene>
    <name evidence="4" type="ORF">CLV32_0994</name>
</gene>
<dbReference type="Gene3D" id="3.90.79.10">
    <property type="entry name" value="Nucleoside Triphosphate Pyrophosphohydrolase"/>
    <property type="match status" value="1"/>
</dbReference>
<evidence type="ECO:0000259" key="3">
    <source>
        <dbReference type="PROSITE" id="PS51462"/>
    </source>
</evidence>